<keyword evidence="2" id="KW-0067">ATP-binding</keyword>
<sequence>MQIVKHLDEYVIGQEKAKKILAVAVYNHYSRVNENLRQQQMQEAIVASPFNASNNNNTSASNVSSSATSLPTPTTTATAHGPMLYGSTAHLLVDPPATPNSIPDQFTPGSILDPNVLASQTITNRTGDTEYPLRRPWKTSGNNNETSSPSMFSQTFDTYSGTPPPPPTTNIADGSKAQTTIFDKSNVLLLGPTGSGKTLLARTLAKVLNVPFSMSDATPFTQAGYVGEDVEMVIHRLLQNCDYNIKKAECGIVFIDEIDKISKRPDVMSISKDVSGEGVQQALLRMLEGTVVNVTEKNGSSWNGSGSSGRKGGLPGIGGHGPGAKGEVYSVDTSNILFILSGAFIGLEKIVMDRVSKGSIGFESAVRAPSSELESSKNHAAQVSRLLDQVDPTDLVKFGLIPEFIGRLPVVASVNQLDEAALVRILTEPRNSLVKQYQGLFGLGDVKIHFSKAALYGIARRAIEKHTGARGLRRIMESILLDVMYDAPGSVIKYIVINQDVVDGKKEALCFSRGAEEAVSAALDADDNPSSLRLDQAAAVST</sequence>
<feature type="domain" description="Clp ATPase C-terminal" evidence="5">
    <location>
        <begin position="417"/>
        <end position="511"/>
    </location>
</feature>
<feature type="region of interest" description="Disordered" evidence="3">
    <location>
        <begin position="50"/>
        <end position="76"/>
    </location>
</feature>
<feature type="compositionally biased region" description="Gly residues" evidence="3">
    <location>
        <begin position="306"/>
        <end position="317"/>
    </location>
</feature>
<dbReference type="FunFam" id="1.10.8.60:FF:000002">
    <property type="entry name" value="ATP-dependent Clp protease ATP-binding subunit ClpX"/>
    <property type="match status" value="1"/>
</dbReference>
<dbReference type="AlphaFoldDB" id="A0A9P6FIK2"/>
<dbReference type="EMBL" id="JAAAXW010000002">
    <property type="protein sequence ID" value="KAF9551772.1"/>
    <property type="molecule type" value="Genomic_DNA"/>
</dbReference>
<evidence type="ECO:0000259" key="4">
    <source>
        <dbReference type="SMART" id="SM00382"/>
    </source>
</evidence>
<dbReference type="SMART" id="SM01086">
    <property type="entry name" value="ClpB_D2-small"/>
    <property type="match status" value="1"/>
</dbReference>
<dbReference type="GO" id="GO:0005759">
    <property type="term" value="C:mitochondrial matrix"/>
    <property type="evidence" value="ECO:0007669"/>
    <property type="project" value="TreeGrafter"/>
</dbReference>
<feature type="region of interest" description="Disordered" evidence="3">
    <location>
        <begin position="298"/>
        <end position="317"/>
    </location>
</feature>
<organism evidence="6 7">
    <name type="scientific">Mortierella hygrophila</name>
    <dbReference type="NCBI Taxonomy" id="979708"/>
    <lineage>
        <taxon>Eukaryota</taxon>
        <taxon>Fungi</taxon>
        <taxon>Fungi incertae sedis</taxon>
        <taxon>Mucoromycota</taxon>
        <taxon>Mortierellomycotina</taxon>
        <taxon>Mortierellomycetes</taxon>
        <taxon>Mortierellales</taxon>
        <taxon>Mortierellaceae</taxon>
        <taxon>Mortierella</taxon>
    </lineage>
</organism>
<dbReference type="PANTHER" id="PTHR48102:SF7">
    <property type="entry name" value="ATP-DEPENDENT CLP PROTEASE ATP-BINDING SUBUNIT CLPX-LIKE, MITOCHONDRIAL"/>
    <property type="match status" value="1"/>
</dbReference>
<accession>A0A9P6FIK2</accession>
<feature type="compositionally biased region" description="Polar residues" evidence="3">
    <location>
        <begin position="139"/>
        <end position="161"/>
    </location>
</feature>
<evidence type="ECO:0000256" key="1">
    <source>
        <dbReference type="ARBA" id="ARBA00022741"/>
    </source>
</evidence>
<dbReference type="InterPro" id="IPR003593">
    <property type="entry name" value="AAA+_ATPase"/>
</dbReference>
<evidence type="ECO:0000313" key="6">
    <source>
        <dbReference type="EMBL" id="KAF9551772.1"/>
    </source>
</evidence>
<dbReference type="Gene3D" id="3.40.50.300">
    <property type="entry name" value="P-loop containing nucleotide triphosphate hydrolases"/>
    <property type="match status" value="1"/>
</dbReference>
<dbReference type="Pfam" id="PF10431">
    <property type="entry name" value="ClpB_D2-small"/>
    <property type="match status" value="1"/>
</dbReference>
<proteinExistence type="predicted"/>
<gene>
    <name evidence="6" type="ORF">EC957_004095</name>
</gene>
<feature type="domain" description="AAA+ ATPase" evidence="4">
    <location>
        <begin position="183"/>
        <end position="433"/>
    </location>
</feature>
<dbReference type="InterPro" id="IPR019489">
    <property type="entry name" value="Clp_ATPase_C"/>
</dbReference>
<dbReference type="Gene3D" id="1.10.8.60">
    <property type="match status" value="1"/>
</dbReference>
<evidence type="ECO:0000256" key="3">
    <source>
        <dbReference type="SAM" id="MobiDB-lite"/>
    </source>
</evidence>
<feature type="compositionally biased region" description="Low complexity" evidence="3">
    <location>
        <begin position="51"/>
        <end position="76"/>
    </location>
</feature>
<dbReference type="SMART" id="SM00382">
    <property type="entry name" value="AAA"/>
    <property type="match status" value="1"/>
</dbReference>
<feature type="region of interest" description="Disordered" evidence="3">
    <location>
        <begin position="120"/>
        <end position="164"/>
    </location>
</feature>
<dbReference type="GO" id="GO:0005524">
    <property type="term" value="F:ATP binding"/>
    <property type="evidence" value="ECO:0007669"/>
    <property type="project" value="UniProtKB-KW"/>
</dbReference>
<name>A0A9P6FIK2_9FUNG</name>
<dbReference type="InterPro" id="IPR050052">
    <property type="entry name" value="ATP-dep_Clp_protease_ClpX"/>
</dbReference>
<dbReference type="Proteomes" id="UP000723463">
    <property type="component" value="Unassembled WGS sequence"/>
</dbReference>
<protein>
    <recommendedName>
        <fullName evidence="8">ATP-dependent Clp protease ATP-binding subunit ClpX</fullName>
    </recommendedName>
</protein>
<comment type="caution">
    <text evidence="6">The sequence shown here is derived from an EMBL/GenBank/DDBJ whole genome shotgun (WGS) entry which is preliminary data.</text>
</comment>
<keyword evidence="7" id="KW-1185">Reference proteome</keyword>
<dbReference type="Pfam" id="PF07724">
    <property type="entry name" value="AAA_2"/>
    <property type="match status" value="1"/>
</dbReference>
<evidence type="ECO:0000313" key="7">
    <source>
        <dbReference type="Proteomes" id="UP000723463"/>
    </source>
</evidence>
<dbReference type="InterPro" id="IPR027417">
    <property type="entry name" value="P-loop_NTPase"/>
</dbReference>
<evidence type="ECO:0000256" key="2">
    <source>
        <dbReference type="ARBA" id="ARBA00022840"/>
    </source>
</evidence>
<reference evidence="6" key="1">
    <citation type="journal article" date="2020" name="Fungal Divers.">
        <title>Resolving the Mortierellaceae phylogeny through synthesis of multi-gene phylogenetics and phylogenomics.</title>
        <authorList>
            <person name="Vandepol N."/>
            <person name="Liber J."/>
            <person name="Desiro A."/>
            <person name="Na H."/>
            <person name="Kennedy M."/>
            <person name="Barry K."/>
            <person name="Grigoriev I.V."/>
            <person name="Miller A.N."/>
            <person name="O'Donnell K."/>
            <person name="Stajich J.E."/>
            <person name="Bonito G."/>
        </authorList>
    </citation>
    <scope>NUCLEOTIDE SEQUENCE</scope>
    <source>
        <strain evidence="6">NRRL 2591</strain>
    </source>
</reference>
<dbReference type="SUPFAM" id="SSF52540">
    <property type="entry name" value="P-loop containing nucleoside triphosphate hydrolases"/>
    <property type="match status" value="1"/>
</dbReference>
<dbReference type="InterPro" id="IPR003959">
    <property type="entry name" value="ATPase_AAA_core"/>
</dbReference>
<keyword evidence="1" id="KW-0547">Nucleotide-binding</keyword>
<evidence type="ECO:0000259" key="5">
    <source>
        <dbReference type="SMART" id="SM01086"/>
    </source>
</evidence>
<dbReference type="PANTHER" id="PTHR48102">
    <property type="entry name" value="ATP-DEPENDENT CLP PROTEASE ATP-BINDING SUBUNIT CLPX-LIKE, MITOCHONDRIAL-RELATED"/>
    <property type="match status" value="1"/>
</dbReference>
<dbReference type="GO" id="GO:0051603">
    <property type="term" value="P:proteolysis involved in protein catabolic process"/>
    <property type="evidence" value="ECO:0007669"/>
    <property type="project" value="TreeGrafter"/>
</dbReference>
<dbReference type="GO" id="GO:0016887">
    <property type="term" value="F:ATP hydrolysis activity"/>
    <property type="evidence" value="ECO:0007669"/>
    <property type="project" value="InterPro"/>
</dbReference>
<evidence type="ECO:0008006" key="8">
    <source>
        <dbReference type="Google" id="ProtNLM"/>
    </source>
</evidence>